<evidence type="ECO:0000313" key="3">
    <source>
        <dbReference type="EMBL" id="HGQ63971.1"/>
    </source>
</evidence>
<reference evidence="3" key="1">
    <citation type="journal article" date="2020" name="mSystems">
        <title>Genome- and Community-Level Interaction Insights into Carbon Utilization and Element Cycling Functions of Hydrothermarchaeota in Hydrothermal Sediment.</title>
        <authorList>
            <person name="Zhou Z."/>
            <person name="Liu Y."/>
            <person name="Xu W."/>
            <person name="Pan J."/>
            <person name="Luo Z.H."/>
            <person name="Li M."/>
        </authorList>
    </citation>
    <scope>NUCLEOTIDE SEQUENCE [LARGE SCALE GENOMIC DNA]</scope>
    <source>
        <strain evidence="3">SpSt-637</strain>
        <strain evidence="2">SpSt-667</strain>
    </source>
</reference>
<evidence type="ECO:0000256" key="1">
    <source>
        <dbReference type="ARBA" id="ARBA00023115"/>
    </source>
</evidence>
<dbReference type="PANTHER" id="PTHR43317">
    <property type="entry name" value="THERMOSPERMINE SYNTHASE ACAULIS5"/>
    <property type="match status" value="1"/>
</dbReference>
<dbReference type="InterPro" id="IPR029063">
    <property type="entry name" value="SAM-dependent_MTases_sf"/>
</dbReference>
<sequence>MKYYIYKYTPGSTLTRWTVEDILKAVKTGLKKFDLVIDLGLKKIVAEVKDNNVVIDGVAIDFNTLENVKEGFVYKVVEGELRRLDMYREGKYYKLKPVASDKAPTIEINGIHMHRVSGVDPWRDAIAKIKSISKKIKGAKVLDICTGLGYTAIAEVMFGAESVTSIEVDENVLSLASANPWSRGLEHPRIKIIIGDALEVLDKLKPESFDVVVHDPPRFEVAGELYSLEFYRKIHNVLRRGGILLHYTGNPSKHSNIDILKGIKNRLSRASFDGIKWVESAKGFKAVKVR</sequence>
<gene>
    <name evidence="3" type="ORF">ENU08_01850</name>
    <name evidence="2" type="ORF">ENU41_02990</name>
</gene>
<dbReference type="GO" id="GO:0032259">
    <property type="term" value="P:methylation"/>
    <property type="evidence" value="ECO:0007669"/>
    <property type="project" value="UniProtKB-KW"/>
</dbReference>
<dbReference type="PANTHER" id="PTHR43317:SF3">
    <property type="entry name" value="BLR2883 PROTEIN"/>
    <property type="match status" value="1"/>
</dbReference>
<dbReference type="GO" id="GO:0008168">
    <property type="term" value="F:methyltransferase activity"/>
    <property type="evidence" value="ECO:0007669"/>
    <property type="project" value="UniProtKB-KW"/>
</dbReference>
<accession>A0A7C4NND4</accession>
<evidence type="ECO:0000313" key="2">
    <source>
        <dbReference type="EMBL" id="HGQ35626.1"/>
    </source>
</evidence>
<dbReference type="Gene3D" id="3.40.50.150">
    <property type="entry name" value="Vaccinia Virus protein VP39"/>
    <property type="match status" value="1"/>
</dbReference>
<dbReference type="EMBL" id="DTBD01000012">
    <property type="protein sequence ID" value="HGQ63971.1"/>
    <property type="molecule type" value="Genomic_DNA"/>
</dbReference>
<protein>
    <submittedName>
        <fullName evidence="3">Methyltransferase domain-containing protein</fullName>
    </submittedName>
</protein>
<dbReference type="SUPFAM" id="SSF53335">
    <property type="entry name" value="S-adenosyl-L-methionine-dependent methyltransferases"/>
    <property type="match status" value="1"/>
</dbReference>
<comment type="caution">
    <text evidence="3">The sequence shown here is derived from an EMBL/GenBank/DDBJ whole genome shotgun (WGS) entry which is preliminary data.</text>
</comment>
<name>A0A7C4NND4_9CREN</name>
<dbReference type="GO" id="GO:0006596">
    <property type="term" value="P:polyamine biosynthetic process"/>
    <property type="evidence" value="ECO:0007669"/>
    <property type="project" value="UniProtKB-KW"/>
</dbReference>
<proteinExistence type="predicted"/>
<organism evidence="3">
    <name type="scientific">Ignisphaera aggregans</name>
    <dbReference type="NCBI Taxonomy" id="334771"/>
    <lineage>
        <taxon>Archaea</taxon>
        <taxon>Thermoproteota</taxon>
        <taxon>Thermoprotei</taxon>
        <taxon>Desulfurococcales</taxon>
        <taxon>Desulfurococcaceae</taxon>
        <taxon>Ignisphaera</taxon>
    </lineage>
</organism>
<keyword evidence="1" id="KW-0620">Polyamine biosynthesis</keyword>
<dbReference type="AlphaFoldDB" id="A0A7C4NND4"/>
<dbReference type="Pfam" id="PF01564">
    <property type="entry name" value="Spermine_synth"/>
    <property type="match status" value="1"/>
</dbReference>
<dbReference type="EMBL" id="DTCK01000016">
    <property type="protein sequence ID" value="HGQ35626.1"/>
    <property type="molecule type" value="Genomic_DNA"/>
</dbReference>
<dbReference type="CDD" id="cd02440">
    <property type="entry name" value="AdoMet_MTases"/>
    <property type="match status" value="1"/>
</dbReference>
<keyword evidence="3" id="KW-0808">Transferase</keyword>
<keyword evidence="3" id="KW-0489">Methyltransferase</keyword>